<protein>
    <submittedName>
        <fullName evidence="9">Cytochrome c553</fullName>
    </submittedName>
</protein>
<feature type="signal peptide" evidence="7">
    <location>
        <begin position="1"/>
        <end position="25"/>
    </location>
</feature>
<keyword evidence="2 6" id="KW-0349">Heme</keyword>
<feature type="chain" id="PRO_5031196081" evidence="7">
    <location>
        <begin position="26"/>
        <end position="345"/>
    </location>
</feature>
<evidence type="ECO:0000256" key="1">
    <source>
        <dbReference type="ARBA" id="ARBA00022448"/>
    </source>
</evidence>
<keyword evidence="4" id="KW-0249">Electron transport</keyword>
<comment type="caution">
    <text evidence="9">The sequence shown here is derived from an EMBL/GenBank/DDBJ whole genome shotgun (WGS) entry which is preliminary data.</text>
</comment>
<dbReference type="Pfam" id="PF13442">
    <property type="entry name" value="Cytochrome_CBB3"/>
    <property type="match status" value="1"/>
</dbReference>
<keyword evidence="5 6" id="KW-0408">Iron</keyword>
<dbReference type="InterPro" id="IPR036909">
    <property type="entry name" value="Cyt_c-like_dom_sf"/>
</dbReference>
<dbReference type="Pfam" id="PF00034">
    <property type="entry name" value="Cytochrom_C"/>
    <property type="match status" value="1"/>
</dbReference>
<dbReference type="GO" id="GO:0046872">
    <property type="term" value="F:metal ion binding"/>
    <property type="evidence" value="ECO:0007669"/>
    <property type="project" value="UniProtKB-KW"/>
</dbReference>
<dbReference type="Proteomes" id="UP000557739">
    <property type="component" value="Unassembled WGS sequence"/>
</dbReference>
<dbReference type="EMBL" id="JACIJJ010000003">
    <property type="protein sequence ID" value="MBB5698882.1"/>
    <property type="molecule type" value="Genomic_DNA"/>
</dbReference>
<dbReference type="InterPro" id="IPR050597">
    <property type="entry name" value="Cytochrome_c_Oxidase_Subunit"/>
</dbReference>
<evidence type="ECO:0000256" key="4">
    <source>
        <dbReference type="ARBA" id="ARBA00022982"/>
    </source>
</evidence>
<feature type="domain" description="Cytochrome c" evidence="8">
    <location>
        <begin position="70"/>
        <end position="156"/>
    </location>
</feature>
<feature type="domain" description="Cytochrome c" evidence="8">
    <location>
        <begin position="173"/>
        <end position="252"/>
    </location>
</feature>
<keyword evidence="7" id="KW-0732">Signal</keyword>
<dbReference type="PANTHER" id="PTHR33751:SF9">
    <property type="entry name" value="CYTOCHROME C4"/>
    <property type="match status" value="1"/>
</dbReference>
<evidence type="ECO:0000313" key="9">
    <source>
        <dbReference type="EMBL" id="MBB5698882.1"/>
    </source>
</evidence>
<evidence type="ECO:0000256" key="2">
    <source>
        <dbReference type="ARBA" id="ARBA00022617"/>
    </source>
</evidence>
<proteinExistence type="predicted"/>
<keyword evidence="1" id="KW-0813">Transport</keyword>
<keyword evidence="10" id="KW-1185">Reference proteome</keyword>
<organism evidence="9 10">
    <name type="scientific">Sphingomonas yantingensis</name>
    <dbReference type="NCBI Taxonomy" id="1241761"/>
    <lineage>
        <taxon>Bacteria</taxon>
        <taxon>Pseudomonadati</taxon>
        <taxon>Pseudomonadota</taxon>
        <taxon>Alphaproteobacteria</taxon>
        <taxon>Sphingomonadales</taxon>
        <taxon>Sphingomonadaceae</taxon>
        <taxon>Sphingomonas</taxon>
    </lineage>
</organism>
<evidence type="ECO:0000313" key="10">
    <source>
        <dbReference type="Proteomes" id="UP000557739"/>
    </source>
</evidence>
<dbReference type="AlphaFoldDB" id="A0A7W9AQR9"/>
<reference evidence="9 10" key="1">
    <citation type="submission" date="2020-08" db="EMBL/GenBank/DDBJ databases">
        <title>Genomic Encyclopedia of Type Strains, Phase IV (KMG-IV): sequencing the most valuable type-strain genomes for metagenomic binning, comparative biology and taxonomic classification.</title>
        <authorList>
            <person name="Goeker M."/>
        </authorList>
    </citation>
    <scope>NUCLEOTIDE SEQUENCE [LARGE SCALE GENOMIC DNA]</scope>
    <source>
        <strain evidence="9 10">DSM 27244</strain>
    </source>
</reference>
<dbReference type="PROSITE" id="PS51007">
    <property type="entry name" value="CYTC"/>
    <property type="match status" value="3"/>
</dbReference>
<dbReference type="PANTHER" id="PTHR33751">
    <property type="entry name" value="CBB3-TYPE CYTOCHROME C OXIDASE SUBUNIT FIXP"/>
    <property type="match status" value="1"/>
</dbReference>
<dbReference type="InterPro" id="IPR009056">
    <property type="entry name" value="Cyt_c-like_dom"/>
</dbReference>
<dbReference type="GO" id="GO:0009055">
    <property type="term" value="F:electron transfer activity"/>
    <property type="evidence" value="ECO:0007669"/>
    <property type="project" value="InterPro"/>
</dbReference>
<evidence type="ECO:0000259" key="8">
    <source>
        <dbReference type="PROSITE" id="PS51007"/>
    </source>
</evidence>
<evidence type="ECO:0000256" key="5">
    <source>
        <dbReference type="ARBA" id="ARBA00023004"/>
    </source>
</evidence>
<dbReference type="GO" id="GO:0020037">
    <property type="term" value="F:heme binding"/>
    <property type="evidence" value="ECO:0007669"/>
    <property type="project" value="InterPro"/>
</dbReference>
<evidence type="ECO:0000256" key="3">
    <source>
        <dbReference type="ARBA" id="ARBA00022723"/>
    </source>
</evidence>
<accession>A0A7W9AQR9</accession>
<dbReference type="RefSeq" id="WP_184028215.1">
    <property type="nucleotide sequence ID" value="NZ_JACIJJ010000003.1"/>
</dbReference>
<name>A0A7W9AQR9_9SPHN</name>
<gene>
    <name evidence="9" type="ORF">FHR19_002237</name>
</gene>
<evidence type="ECO:0000256" key="7">
    <source>
        <dbReference type="SAM" id="SignalP"/>
    </source>
</evidence>
<feature type="domain" description="Cytochrome c" evidence="8">
    <location>
        <begin position="264"/>
        <end position="345"/>
    </location>
</feature>
<evidence type="ECO:0000256" key="6">
    <source>
        <dbReference type="PROSITE-ProRule" id="PRU00433"/>
    </source>
</evidence>
<dbReference type="Gene3D" id="1.10.760.10">
    <property type="entry name" value="Cytochrome c-like domain"/>
    <property type="match status" value="3"/>
</dbReference>
<keyword evidence="3 6" id="KW-0479">Metal-binding</keyword>
<sequence length="345" mass="37445">MTIRITWKRVVLALLAIFAAGMAFAWSGLFQIAASSGHWKVTEWFLHWVMRNSVKTYSAFQTPERVRDDSGLVSAAGHFKQACASCHGAPGVRPNPVMQKAMPPAPSLSVNAKQWTDRQIFWILEHGVKYSGMPAWGAEGRPDEIRRMVAFVRRLPTMTPAQYRALTEVRRVTPVAALRPGLIESCAGCHGTNGLGRGPDVPVLAGQKAAYLEGALRRYAAGHRASAVMQVAAAALTPAEMRALAGHYAAMPGLRDVALPATHPLLIAGRRDDQLPACSSCHAPGKSYPLIAGQKATYVADRLTNWRGDEKIVDARKPHATMPVIARRIPEEQIDPLAKALASAR</sequence>
<dbReference type="SUPFAM" id="SSF46626">
    <property type="entry name" value="Cytochrome c"/>
    <property type="match status" value="3"/>
</dbReference>